<dbReference type="HAMAP" id="MF_00104">
    <property type="entry name" value="RNase_III"/>
    <property type="match status" value="1"/>
</dbReference>
<comment type="function">
    <text evidence="9">Digests double-stranded RNA. Involved in the processing of primary rRNA transcript to yield the immediate precursors to the large and small rRNAs (23S and 16S). Processes some mRNAs, and tRNAs when they are encoded in the rRNA operon. Processes pre-crRNA and tracrRNA of type II CRISPR loci if present in the organism.</text>
</comment>
<protein>
    <recommendedName>
        <fullName evidence="9">Ribonuclease 3</fullName>
        <ecNumber evidence="9">3.1.26.3</ecNumber>
    </recommendedName>
    <alternativeName>
        <fullName evidence="9">Ribonuclease III</fullName>
        <shortName evidence="9">RNase III</shortName>
    </alternativeName>
</protein>
<keyword evidence="3 9" id="KW-0698">rRNA processing</keyword>
<keyword evidence="9" id="KW-0479">Metal-binding</keyword>
<dbReference type="GO" id="GO:0003725">
    <property type="term" value="F:double-stranded RNA binding"/>
    <property type="evidence" value="ECO:0007669"/>
    <property type="project" value="TreeGrafter"/>
</dbReference>
<dbReference type="Gene3D" id="1.10.1520.10">
    <property type="entry name" value="Ribonuclease III domain"/>
    <property type="match status" value="1"/>
</dbReference>
<dbReference type="GO" id="GO:0008033">
    <property type="term" value="P:tRNA processing"/>
    <property type="evidence" value="ECO:0007669"/>
    <property type="project" value="UniProtKB-KW"/>
</dbReference>
<dbReference type="GO" id="GO:0006397">
    <property type="term" value="P:mRNA processing"/>
    <property type="evidence" value="ECO:0007669"/>
    <property type="project" value="UniProtKB-UniRule"/>
</dbReference>
<evidence type="ECO:0000313" key="13">
    <source>
        <dbReference type="Proteomes" id="UP000198506"/>
    </source>
</evidence>
<comment type="subcellular location">
    <subcellularLocation>
        <location evidence="9">Cytoplasm</location>
    </subcellularLocation>
</comment>
<evidence type="ECO:0000259" key="11">
    <source>
        <dbReference type="PROSITE" id="PS50142"/>
    </source>
</evidence>
<evidence type="ECO:0000256" key="9">
    <source>
        <dbReference type="HAMAP-Rule" id="MF_00104"/>
    </source>
</evidence>
<dbReference type="CDD" id="cd00593">
    <property type="entry name" value="RIBOc"/>
    <property type="match status" value="1"/>
</dbReference>
<keyword evidence="4 9" id="KW-0507">mRNA processing</keyword>
<dbReference type="EMBL" id="FOZN01000003">
    <property type="protein sequence ID" value="SFS15866.1"/>
    <property type="molecule type" value="Genomic_DNA"/>
</dbReference>
<dbReference type="InterPro" id="IPR000999">
    <property type="entry name" value="RNase_III_dom"/>
</dbReference>
<dbReference type="GO" id="GO:0046872">
    <property type="term" value="F:metal ion binding"/>
    <property type="evidence" value="ECO:0007669"/>
    <property type="project" value="UniProtKB-KW"/>
</dbReference>
<dbReference type="PROSITE" id="PS50142">
    <property type="entry name" value="RNASE_3_2"/>
    <property type="match status" value="1"/>
</dbReference>
<keyword evidence="9" id="KW-0819">tRNA processing</keyword>
<name>A0AA94HNT8_9MICO</name>
<dbReference type="SUPFAM" id="SSF69065">
    <property type="entry name" value="RNase III domain-like"/>
    <property type="match status" value="1"/>
</dbReference>
<gene>
    <name evidence="9" type="primary">rnc</name>
    <name evidence="12" type="ORF">SAMN04487783_2148</name>
</gene>
<dbReference type="PANTHER" id="PTHR11207">
    <property type="entry name" value="RIBONUCLEASE III"/>
    <property type="match status" value="1"/>
</dbReference>
<evidence type="ECO:0000256" key="1">
    <source>
        <dbReference type="ARBA" id="ARBA00000109"/>
    </source>
</evidence>
<organism evidence="12 13">
    <name type="scientific">Agrococcus baldri</name>
    <dbReference type="NCBI Taxonomy" id="153730"/>
    <lineage>
        <taxon>Bacteria</taxon>
        <taxon>Bacillati</taxon>
        <taxon>Actinomycetota</taxon>
        <taxon>Actinomycetes</taxon>
        <taxon>Micrococcales</taxon>
        <taxon>Microbacteriaceae</taxon>
        <taxon>Agrococcus</taxon>
    </lineage>
</organism>
<dbReference type="GO" id="GO:0004525">
    <property type="term" value="F:ribonuclease III activity"/>
    <property type="evidence" value="ECO:0007669"/>
    <property type="project" value="UniProtKB-UniRule"/>
</dbReference>
<proteinExistence type="inferred from homology"/>
<dbReference type="InterPro" id="IPR036389">
    <property type="entry name" value="RNase_III_sf"/>
</dbReference>
<dbReference type="GO" id="GO:0005737">
    <property type="term" value="C:cytoplasm"/>
    <property type="evidence" value="ECO:0007669"/>
    <property type="project" value="UniProtKB-SubCell"/>
</dbReference>
<accession>A0AA94HNT8</accession>
<keyword evidence="9" id="KW-0460">Magnesium</keyword>
<dbReference type="InterPro" id="IPR014720">
    <property type="entry name" value="dsRBD_dom"/>
</dbReference>
<reference evidence="12 13" key="1">
    <citation type="submission" date="2016-10" db="EMBL/GenBank/DDBJ databases">
        <authorList>
            <person name="Varghese N."/>
            <person name="Submissions S."/>
        </authorList>
    </citation>
    <scope>NUCLEOTIDE SEQUENCE [LARGE SCALE GENOMIC DNA]</scope>
    <source>
        <strain evidence="12 13">IAM 15147</strain>
    </source>
</reference>
<keyword evidence="5 9" id="KW-0540">Nuclease</keyword>
<evidence type="ECO:0000259" key="10">
    <source>
        <dbReference type="PROSITE" id="PS50137"/>
    </source>
</evidence>
<dbReference type="SUPFAM" id="SSF54768">
    <property type="entry name" value="dsRNA-binding domain-like"/>
    <property type="match status" value="1"/>
</dbReference>
<comment type="caution">
    <text evidence="12">The sequence shown here is derived from an EMBL/GenBank/DDBJ whole genome shotgun (WGS) entry which is preliminary data.</text>
</comment>
<dbReference type="GO" id="GO:0019843">
    <property type="term" value="F:rRNA binding"/>
    <property type="evidence" value="ECO:0007669"/>
    <property type="project" value="UniProtKB-KW"/>
</dbReference>
<keyword evidence="8 9" id="KW-0694">RNA-binding</keyword>
<evidence type="ECO:0000256" key="4">
    <source>
        <dbReference type="ARBA" id="ARBA00022664"/>
    </source>
</evidence>
<keyword evidence="6 9" id="KW-0255">Endonuclease</keyword>
<dbReference type="Pfam" id="PF14622">
    <property type="entry name" value="Ribonucleas_3_3"/>
    <property type="match status" value="1"/>
</dbReference>
<sequence length="235" mass="24361">MTEHTSRLLEQLGVDIDPELLALALTHRSWAYEQGGVPHNERLEFLGDSILGQAITIELYRRFPDAPEGDLAKRRAGVVSTVALAEVARAIGLGAHIRLGKGEAASGGAEKASILADTMEAVFGAAFLSAGHTASAQLVLRLVAPLLDDPGRTGAALDPKTALQEVAAAQHRGAPVYEIEAAGPDHARTFTATVLIDGQAVATGTGTSKKVAEMGAALTAYDALVATVAADQPLR</sequence>
<comment type="cofactor">
    <cofactor evidence="9">
        <name>Mg(2+)</name>
        <dbReference type="ChEBI" id="CHEBI:18420"/>
    </cofactor>
</comment>
<dbReference type="PANTHER" id="PTHR11207:SF0">
    <property type="entry name" value="RIBONUCLEASE 3"/>
    <property type="match status" value="1"/>
</dbReference>
<evidence type="ECO:0000256" key="2">
    <source>
        <dbReference type="ARBA" id="ARBA00010183"/>
    </source>
</evidence>
<dbReference type="EC" id="3.1.26.3" evidence="9"/>
<feature type="active site" evidence="9">
    <location>
        <position position="120"/>
    </location>
</feature>
<dbReference type="Gene3D" id="3.30.160.20">
    <property type="match status" value="1"/>
</dbReference>
<dbReference type="FunFam" id="1.10.1520.10:FF:000001">
    <property type="entry name" value="Ribonuclease 3"/>
    <property type="match status" value="1"/>
</dbReference>
<feature type="binding site" evidence="9">
    <location>
        <position position="44"/>
    </location>
    <ligand>
        <name>Mg(2+)</name>
        <dbReference type="ChEBI" id="CHEBI:18420"/>
    </ligand>
</feature>
<evidence type="ECO:0000256" key="7">
    <source>
        <dbReference type="ARBA" id="ARBA00022801"/>
    </source>
</evidence>
<comment type="subunit">
    <text evidence="9">Homodimer.</text>
</comment>
<comment type="similarity">
    <text evidence="2">Belongs to the ribonuclease III family.</text>
</comment>
<dbReference type="GO" id="GO:0006364">
    <property type="term" value="P:rRNA processing"/>
    <property type="evidence" value="ECO:0007669"/>
    <property type="project" value="UniProtKB-UniRule"/>
</dbReference>
<evidence type="ECO:0000256" key="8">
    <source>
        <dbReference type="ARBA" id="ARBA00022884"/>
    </source>
</evidence>
<evidence type="ECO:0000256" key="3">
    <source>
        <dbReference type="ARBA" id="ARBA00022552"/>
    </source>
</evidence>
<keyword evidence="9" id="KW-0963">Cytoplasm</keyword>
<feature type="binding site" evidence="9">
    <location>
        <position position="120"/>
    </location>
    <ligand>
        <name>Mg(2+)</name>
        <dbReference type="ChEBI" id="CHEBI:18420"/>
    </ligand>
</feature>
<dbReference type="AlphaFoldDB" id="A0AA94HNT8"/>
<dbReference type="PROSITE" id="PS00517">
    <property type="entry name" value="RNASE_3_1"/>
    <property type="match status" value="1"/>
</dbReference>
<dbReference type="RefSeq" id="WP_092918639.1">
    <property type="nucleotide sequence ID" value="NZ_FOZN01000003.1"/>
</dbReference>
<dbReference type="GO" id="GO:0010468">
    <property type="term" value="P:regulation of gene expression"/>
    <property type="evidence" value="ECO:0007669"/>
    <property type="project" value="TreeGrafter"/>
</dbReference>
<dbReference type="CDD" id="cd10845">
    <property type="entry name" value="DSRM_RNAse_III_family"/>
    <property type="match status" value="1"/>
</dbReference>
<dbReference type="PROSITE" id="PS50137">
    <property type="entry name" value="DS_RBD"/>
    <property type="match status" value="1"/>
</dbReference>
<feature type="domain" description="DRBM" evidence="10">
    <location>
        <begin position="158"/>
        <end position="226"/>
    </location>
</feature>
<evidence type="ECO:0000256" key="5">
    <source>
        <dbReference type="ARBA" id="ARBA00022722"/>
    </source>
</evidence>
<dbReference type="NCBIfam" id="TIGR02191">
    <property type="entry name" value="RNaseIII"/>
    <property type="match status" value="1"/>
</dbReference>
<feature type="active site" evidence="9">
    <location>
        <position position="48"/>
    </location>
</feature>
<feature type="binding site" evidence="9">
    <location>
        <position position="117"/>
    </location>
    <ligand>
        <name>Mg(2+)</name>
        <dbReference type="ChEBI" id="CHEBI:18420"/>
    </ligand>
</feature>
<comment type="catalytic activity">
    <reaction evidence="1 9">
        <text>Endonucleolytic cleavage to 5'-phosphomonoester.</text>
        <dbReference type="EC" id="3.1.26.3"/>
    </reaction>
</comment>
<keyword evidence="13" id="KW-1185">Reference proteome</keyword>
<evidence type="ECO:0000256" key="6">
    <source>
        <dbReference type="ARBA" id="ARBA00022759"/>
    </source>
</evidence>
<dbReference type="SMART" id="SM00358">
    <property type="entry name" value="DSRM"/>
    <property type="match status" value="1"/>
</dbReference>
<keyword evidence="9" id="KW-0699">rRNA-binding</keyword>
<dbReference type="SMART" id="SM00535">
    <property type="entry name" value="RIBOc"/>
    <property type="match status" value="1"/>
</dbReference>
<dbReference type="Pfam" id="PF00035">
    <property type="entry name" value="dsrm"/>
    <property type="match status" value="1"/>
</dbReference>
<dbReference type="Proteomes" id="UP000198506">
    <property type="component" value="Unassembled WGS sequence"/>
</dbReference>
<feature type="domain" description="RNase III" evidence="11">
    <location>
        <begin position="5"/>
        <end position="131"/>
    </location>
</feature>
<evidence type="ECO:0000313" key="12">
    <source>
        <dbReference type="EMBL" id="SFS15866.1"/>
    </source>
</evidence>
<dbReference type="InterPro" id="IPR011907">
    <property type="entry name" value="RNase_III"/>
</dbReference>
<keyword evidence="7 9" id="KW-0378">Hydrolase</keyword>